<sequence>MDWLRDAFQRLSAHHQDDEPEPAEPPSHGHALASLPNLPSPRRPITPIPANPQLESTFFKLPPELRQQIYRLLLSGRTLHIDMRYTAAETSTPHSTKGVHLSPTRRWRWRASTCHRHPSAQAISDRCGWGGPPPTACDEHSTPCGIGKEALGLLLCCRLAYREAVQILYAENTFHTNTGALLLFTDRLLPPERSGAITSLIYQVTPESVLTYSEEHLGLQPGMQAVMTLLSRIPKAFPGLKRLHIVIDDIVVRGVWPGLRDLQLPMPFETQSRVNNMLLSPADLVVTLYQGRLKEFVLIMDHRAFDRLVADQSAAADRVESVDGKYLQFWKRVAVPHVGRKIDKGYWVRRVSPDDENWSVQFSGDTSLLETV</sequence>
<name>A0A1J7J4E2_9PEZI</name>
<accession>A0A1J7J4E2</accession>
<evidence type="ECO:0000313" key="3">
    <source>
        <dbReference type="EMBL" id="OIW34317.1"/>
    </source>
</evidence>
<dbReference type="STRING" id="1408157.A0A1J7J4E2"/>
<dbReference type="OrthoDB" id="515692at2759"/>
<dbReference type="PANTHER" id="PTHR38790:SF4">
    <property type="entry name" value="2EXR DOMAIN-CONTAINING PROTEIN"/>
    <property type="match status" value="1"/>
</dbReference>
<keyword evidence="4" id="KW-1185">Reference proteome</keyword>
<dbReference type="Pfam" id="PF24864">
    <property type="entry name" value="DUF7730"/>
    <property type="match status" value="1"/>
</dbReference>
<evidence type="ECO:0000259" key="2">
    <source>
        <dbReference type="Pfam" id="PF24864"/>
    </source>
</evidence>
<reference evidence="3 4" key="1">
    <citation type="submission" date="2016-10" db="EMBL/GenBank/DDBJ databases">
        <title>Draft genome sequence of Coniochaeta ligniaria NRRL30616, a lignocellulolytic fungus for bioabatement of inhibitors in plant biomass hydrolysates.</title>
        <authorList>
            <consortium name="DOE Joint Genome Institute"/>
            <person name="Jimenez D.J."/>
            <person name="Hector R.E."/>
            <person name="Riley R."/>
            <person name="Sun H."/>
            <person name="Grigoriev I.V."/>
            <person name="Van Elsas J.D."/>
            <person name="Nichols N.N."/>
        </authorList>
    </citation>
    <scope>NUCLEOTIDE SEQUENCE [LARGE SCALE GENOMIC DNA]</scope>
    <source>
        <strain evidence="3 4">NRRL 30616</strain>
    </source>
</reference>
<dbReference type="PANTHER" id="PTHR38790">
    <property type="entry name" value="2EXR DOMAIN-CONTAINING PROTEIN-RELATED"/>
    <property type="match status" value="1"/>
</dbReference>
<protein>
    <recommendedName>
        <fullName evidence="2">DUF7730 domain-containing protein</fullName>
    </recommendedName>
</protein>
<dbReference type="AlphaFoldDB" id="A0A1J7J4E2"/>
<organism evidence="3 4">
    <name type="scientific">Coniochaeta ligniaria NRRL 30616</name>
    <dbReference type="NCBI Taxonomy" id="1408157"/>
    <lineage>
        <taxon>Eukaryota</taxon>
        <taxon>Fungi</taxon>
        <taxon>Dikarya</taxon>
        <taxon>Ascomycota</taxon>
        <taxon>Pezizomycotina</taxon>
        <taxon>Sordariomycetes</taxon>
        <taxon>Sordariomycetidae</taxon>
        <taxon>Coniochaetales</taxon>
        <taxon>Coniochaetaceae</taxon>
        <taxon>Coniochaeta</taxon>
    </lineage>
</organism>
<dbReference type="Proteomes" id="UP000182658">
    <property type="component" value="Unassembled WGS sequence"/>
</dbReference>
<dbReference type="InterPro" id="IPR056632">
    <property type="entry name" value="DUF7730"/>
</dbReference>
<feature type="domain" description="DUF7730" evidence="2">
    <location>
        <begin position="52"/>
        <end position="257"/>
    </location>
</feature>
<dbReference type="EMBL" id="KV875093">
    <property type="protein sequence ID" value="OIW34317.1"/>
    <property type="molecule type" value="Genomic_DNA"/>
</dbReference>
<proteinExistence type="predicted"/>
<evidence type="ECO:0000256" key="1">
    <source>
        <dbReference type="SAM" id="MobiDB-lite"/>
    </source>
</evidence>
<gene>
    <name evidence="3" type="ORF">CONLIGDRAFT_626347</name>
</gene>
<feature type="region of interest" description="Disordered" evidence="1">
    <location>
        <begin position="13"/>
        <end position="51"/>
    </location>
</feature>
<feature type="compositionally biased region" description="Pro residues" evidence="1">
    <location>
        <begin position="38"/>
        <end position="50"/>
    </location>
</feature>
<dbReference type="InParanoid" id="A0A1J7J4E2"/>
<evidence type="ECO:0000313" key="4">
    <source>
        <dbReference type="Proteomes" id="UP000182658"/>
    </source>
</evidence>